<dbReference type="STRING" id="930991.A0A0D0D970"/>
<dbReference type="InterPro" id="IPR036397">
    <property type="entry name" value="RNaseH_sf"/>
</dbReference>
<dbReference type="Proteomes" id="UP000054538">
    <property type="component" value="Unassembled WGS sequence"/>
</dbReference>
<dbReference type="OrthoDB" id="2266637at2759"/>
<dbReference type="HOGENOM" id="CLU_056788_12_1_1"/>
<reference evidence="3" key="2">
    <citation type="submission" date="2015-01" db="EMBL/GenBank/DDBJ databases">
        <title>Evolutionary Origins and Diversification of the Mycorrhizal Mutualists.</title>
        <authorList>
            <consortium name="DOE Joint Genome Institute"/>
            <consortium name="Mycorrhizal Genomics Consortium"/>
            <person name="Kohler A."/>
            <person name="Kuo A."/>
            <person name="Nagy L.G."/>
            <person name="Floudas D."/>
            <person name="Copeland A."/>
            <person name="Barry K.W."/>
            <person name="Cichocki N."/>
            <person name="Veneault-Fourrey C."/>
            <person name="LaButti K."/>
            <person name="Lindquist E.A."/>
            <person name="Lipzen A."/>
            <person name="Lundell T."/>
            <person name="Morin E."/>
            <person name="Murat C."/>
            <person name="Riley R."/>
            <person name="Ohm R."/>
            <person name="Sun H."/>
            <person name="Tunlid A."/>
            <person name="Henrissat B."/>
            <person name="Grigoriev I.V."/>
            <person name="Hibbett D.S."/>
            <person name="Martin F."/>
        </authorList>
    </citation>
    <scope>NUCLEOTIDE SEQUENCE [LARGE SCALE GENOMIC DNA]</scope>
    <source>
        <strain evidence="3">Ve08.2h10</strain>
    </source>
</reference>
<protein>
    <recommendedName>
        <fullName evidence="1">Tc1-like transposase DDE domain-containing protein</fullName>
    </recommendedName>
</protein>
<feature type="domain" description="Tc1-like transposase DDE" evidence="1">
    <location>
        <begin position="1"/>
        <end position="31"/>
    </location>
</feature>
<dbReference type="Gene3D" id="3.30.420.10">
    <property type="entry name" value="Ribonuclease H-like superfamily/Ribonuclease H"/>
    <property type="match status" value="1"/>
</dbReference>
<proteinExistence type="predicted"/>
<dbReference type="InterPro" id="IPR038717">
    <property type="entry name" value="Tc1-like_DDE_dom"/>
</dbReference>
<organism evidence="2 3">
    <name type="scientific">Paxillus rubicundulus Ve08.2h10</name>
    <dbReference type="NCBI Taxonomy" id="930991"/>
    <lineage>
        <taxon>Eukaryota</taxon>
        <taxon>Fungi</taxon>
        <taxon>Dikarya</taxon>
        <taxon>Basidiomycota</taxon>
        <taxon>Agaricomycotina</taxon>
        <taxon>Agaricomycetes</taxon>
        <taxon>Agaricomycetidae</taxon>
        <taxon>Boletales</taxon>
        <taxon>Paxilineae</taxon>
        <taxon>Paxillaceae</taxon>
        <taxon>Paxillus</taxon>
    </lineage>
</organism>
<dbReference type="Pfam" id="PF13358">
    <property type="entry name" value="DDE_3"/>
    <property type="match status" value="1"/>
</dbReference>
<reference evidence="2 3" key="1">
    <citation type="submission" date="2014-04" db="EMBL/GenBank/DDBJ databases">
        <authorList>
            <consortium name="DOE Joint Genome Institute"/>
            <person name="Kuo A."/>
            <person name="Kohler A."/>
            <person name="Jargeat P."/>
            <person name="Nagy L.G."/>
            <person name="Floudas D."/>
            <person name="Copeland A."/>
            <person name="Barry K.W."/>
            <person name="Cichocki N."/>
            <person name="Veneault-Fourrey C."/>
            <person name="LaButti K."/>
            <person name="Lindquist E.A."/>
            <person name="Lipzen A."/>
            <person name="Lundell T."/>
            <person name="Morin E."/>
            <person name="Murat C."/>
            <person name="Sun H."/>
            <person name="Tunlid A."/>
            <person name="Henrissat B."/>
            <person name="Grigoriev I.V."/>
            <person name="Hibbett D.S."/>
            <person name="Martin F."/>
            <person name="Nordberg H.P."/>
            <person name="Cantor M.N."/>
            <person name="Hua S.X."/>
        </authorList>
    </citation>
    <scope>NUCLEOTIDE SEQUENCE [LARGE SCALE GENOMIC DNA]</scope>
    <source>
        <strain evidence="2 3">Ve08.2h10</strain>
    </source>
</reference>
<dbReference type="AlphaFoldDB" id="A0A0D0D970"/>
<evidence type="ECO:0000313" key="2">
    <source>
        <dbReference type="EMBL" id="KIK73735.1"/>
    </source>
</evidence>
<feature type="non-terminal residue" evidence="2">
    <location>
        <position position="1"/>
    </location>
</feature>
<evidence type="ECO:0000313" key="3">
    <source>
        <dbReference type="Proteomes" id="UP000054538"/>
    </source>
</evidence>
<evidence type="ECO:0000259" key="1">
    <source>
        <dbReference type="Pfam" id="PF13358"/>
    </source>
</evidence>
<sequence>LEYLPPYSPDYNPIKEAFSKVKAFIRRNQDFFSMNTNGLVYDMYIAMDVITESDAAGYFRHAGYF</sequence>
<name>A0A0D0D970_9AGAM</name>
<gene>
    <name evidence="2" type="ORF">PAXRUDRAFT_177625</name>
</gene>
<dbReference type="InParanoid" id="A0A0D0D970"/>
<dbReference type="GO" id="GO:0003676">
    <property type="term" value="F:nucleic acid binding"/>
    <property type="evidence" value="ECO:0007669"/>
    <property type="project" value="InterPro"/>
</dbReference>
<dbReference type="EMBL" id="KN829466">
    <property type="protein sequence ID" value="KIK73735.1"/>
    <property type="molecule type" value="Genomic_DNA"/>
</dbReference>
<accession>A0A0D0D970</accession>
<keyword evidence="3" id="KW-1185">Reference proteome</keyword>